<evidence type="ECO:0000313" key="2">
    <source>
        <dbReference type="EMBL" id="CAG9534809.1"/>
    </source>
</evidence>
<sequence>MSKTRDYSDSLSHMQKIPKTHQGRRPFFKRIAQRLRTCKFLEELDVANGNIQIFNSLYMDGFGWTVVSIFFRACCGMSSVSLPLPDQASVSSDGTMQDLFALDFSIQPQFLSSLL</sequence>
<evidence type="ECO:0000313" key="3">
    <source>
        <dbReference type="Proteomes" id="UP000746747"/>
    </source>
</evidence>
<proteinExistence type="predicted"/>
<dbReference type="AlphaFoldDB" id="A0A8J2MN54"/>
<organism evidence="2 3">
    <name type="scientific">Cercopithifilaria johnstoni</name>
    <dbReference type="NCBI Taxonomy" id="2874296"/>
    <lineage>
        <taxon>Eukaryota</taxon>
        <taxon>Metazoa</taxon>
        <taxon>Ecdysozoa</taxon>
        <taxon>Nematoda</taxon>
        <taxon>Chromadorea</taxon>
        <taxon>Rhabditida</taxon>
        <taxon>Spirurina</taxon>
        <taxon>Spiruromorpha</taxon>
        <taxon>Filarioidea</taxon>
        <taxon>Onchocercidae</taxon>
        <taxon>Cercopithifilaria</taxon>
    </lineage>
</organism>
<keyword evidence="3" id="KW-1185">Reference proteome</keyword>
<dbReference type="Proteomes" id="UP000746747">
    <property type="component" value="Unassembled WGS sequence"/>
</dbReference>
<comment type="caution">
    <text evidence="2">The sequence shown here is derived from an EMBL/GenBank/DDBJ whole genome shotgun (WGS) entry which is preliminary data.</text>
</comment>
<name>A0A8J2MN54_9BILA</name>
<protein>
    <submittedName>
        <fullName evidence="2">Uncharacterized protein</fullName>
    </submittedName>
</protein>
<evidence type="ECO:0000256" key="1">
    <source>
        <dbReference type="SAM" id="MobiDB-lite"/>
    </source>
</evidence>
<gene>
    <name evidence="2" type="ORF">CJOHNSTONI_LOCUS4912</name>
</gene>
<reference evidence="2" key="1">
    <citation type="submission" date="2021-09" db="EMBL/GenBank/DDBJ databases">
        <authorList>
            <consortium name="Pathogen Informatics"/>
        </authorList>
    </citation>
    <scope>NUCLEOTIDE SEQUENCE</scope>
</reference>
<feature type="region of interest" description="Disordered" evidence="1">
    <location>
        <begin position="1"/>
        <end position="22"/>
    </location>
</feature>
<dbReference type="EMBL" id="CAKAEH010001332">
    <property type="protein sequence ID" value="CAG9534809.1"/>
    <property type="molecule type" value="Genomic_DNA"/>
</dbReference>
<accession>A0A8J2MN54</accession>